<keyword evidence="6" id="KW-1185">Reference proteome</keyword>
<accession>A0ABY4UW68</accession>
<dbReference type="EMBL" id="CP098609">
    <property type="protein sequence ID" value="USC48565.1"/>
    <property type="molecule type" value="Genomic_DNA"/>
</dbReference>
<protein>
    <submittedName>
        <fullName evidence="5">MarR family transcriptional regulator</fullName>
    </submittedName>
</protein>
<dbReference type="InterPro" id="IPR036388">
    <property type="entry name" value="WH-like_DNA-bd_sf"/>
</dbReference>
<dbReference type="Pfam" id="PF12802">
    <property type="entry name" value="MarR_2"/>
    <property type="match status" value="1"/>
</dbReference>
<dbReference type="SMART" id="SM00347">
    <property type="entry name" value="HTH_MARR"/>
    <property type="match status" value="1"/>
</dbReference>
<evidence type="ECO:0000313" key="5">
    <source>
        <dbReference type="EMBL" id="USC48565.1"/>
    </source>
</evidence>
<dbReference type="PANTHER" id="PTHR33164:SF43">
    <property type="entry name" value="HTH-TYPE TRANSCRIPTIONAL REPRESSOR YETL"/>
    <property type="match status" value="1"/>
</dbReference>
<organism evidence="5 6">
    <name type="scientific">Streptomyces filamentosus</name>
    <name type="common">Streptomyces roseosporus</name>
    <dbReference type="NCBI Taxonomy" id="67294"/>
    <lineage>
        <taxon>Bacteria</taxon>
        <taxon>Bacillati</taxon>
        <taxon>Actinomycetota</taxon>
        <taxon>Actinomycetes</taxon>
        <taxon>Kitasatosporales</taxon>
        <taxon>Streptomycetaceae</taxon>
        <taxon>Streptomyces</taxon>
    </lineage>
</organism>
<dbReference type="PROSITE" id="PS50995">
    <property type="entry name" value="HTH_MARR_2"/>
    <property type="match status" value="1"/>
</dbReference>
<evidence type="ECO:0000256" key="1">
    <source>
        <dbReference type="ARBA" id="ARBA00023015"/>
    </source>
</evidence>
<name>A0ABY4UW68_STRFL</name>
<keyword evidence="2" id="KW-0238">DNA-binding</keyword>
<evidence type="ECO:0000256" key="2">
    <source>
        <dbReference type="ARBA" id="ARBA00023125"/>
    </source>
</evidence>
<dbReference type="PROSITE" id="PS01117">
    <property type="entry name" value="HTH_MARR_1"/>
    <property type="match status" value="1"/>
</dbReference>
<dbReference type="InterPro" id="IPR036390">
    <property type="entry name" value="WH_DNA-bd_sf"/>
</dbReference>
<keyword evidence="3" id="KW-0804">Transcription</keyword>
<dbReference type="InterPro" id="IPR039422">
    <property type="entry name" value="MarR/SlyA-like"/>
</dbReference>
<dbReference type="Gene3D" id="1.10.10.10">
    <property type="entry name" value="Winged helix-like DNA-binding domain superfamily/Winged helix DNA-binding domain"/>
    <property type="match status" value="1"/>
</dbReference>
<evidence type="ECO:0000256" key="3">
    <source>
        <dbReference type="ARBA" id="ARBA00023163"/>
    </source>
</evidence>
<evidence type="ECO:0000259" key="4">
    <source>
        <dbReference type="PROSITE" id="PS50995"/>
    </source>
</evidence>
<dbReference type="SUPFAM" id="SSF46785">
    <property type="entry name" value="Winged helix' DNA-binding domain"/>
    <property type="match status" value="1"/>
</dbReference>
<gene>
    <name evidence="5" type="ORF">K7395_18420</name>
</gene>
<keyword evidence="1" id="KW-0805">Transcription regulation</keyword>
<dbReference type="InterPro" id="IPR000835">
    <property type="entry name" value="HTH_MarR-typ"/>
</dbReference>
<sequence length="131" mass="14514">MANNPLSDRWLSLVRVGALMNQRIEHALSEKYDLCVSAYEIMEVLSHEAEWIRPGEVSTRTSRSQPQVSRLVTQMVDAGYVAREPSPGDGRSSQIRLTAAGHRIFADAGATVEDVLSRITEENADARTLMT</sequence>
<evidence type="ECO:0000313" key="6">
    <source>
        <dbReference type="Proteomes" id="UP001056079"/>
    </source>
</evidence>
<dbReference type="RefSeq" id="WP_010071333.1">
    <property type="nucleotide sequence ID" value="NZ_CP098609.1"/>
</dbReference>
<reference evidence="5" key="1">
    <citation type="submission" date="2021-08" db="EMBL/GenBank/DDBJ databases">
        <title>DNA methylation of m4C regulates biosynthesis of daptomycin in Streptomyces roseosporus L30.</title>
        <authorList>
            <person name="Fang J.-L."/>
        </authorList>
    </citation>
    <scope>NUCLEOTIDE SEQUENCE</scope>
    <source>
        <strain evidence="5">L30</strain>
    </source>
</reference>
<dbReference type="PANTHER" id="PTHR33164">
    <property type="entry name" value="TRANSCRIPTIONAL REGULATOR, MARR FAMILY"/>
    <property type="match status" value="1"/>
</dbReference>
<feature type="domain" description="HTH marR-type" evidence="4">
    <location>
        <begin position="1"/>
        <end position="131"/>
    </location>
</feature>
<proteinExistence type="predicted"/>
<dbReference type="Proteomes" id="UP001056079">
    <property type="component" value="Chromosome"/>
</dbReference>
<dbReference type="InterPro" id="IPR023187">
    <property type="entry name" value="Tscrpt_reg_MarR-type_CS"/>
</dbReference>